<reference evidence="1 2" key="1">
    <citation type="submission" date="2017-09" db="EMBL/GenBank/DDBJ databases">
        <title>Large-scale bioinformatics analysis of Bacillus genomes uncovers conserved roles of natural products in bacterial physiology.</title>
        <authorList>
            <consortium name="Agbiome Team Llc"/>
            <person name="Bleich R.M."/>
            <person name="Grubbs K.J."/>
            <person name="Santa Maria K.C."/>
            <person name="Allen S.E."/>
            <person name="Farag S."/>
            <person name="Shank E.A."/>
            <person name="Bowers A."/>
        </authorList>
    </citation>
    <scope>NUCLEOTIDE SEQUENCE [LARGE SCALE GENOMIC DNA]</scope>
    <source>
        <strain evidence="1 2">AFS065400</strain>
    </source>
</reference>
<dbReference type="EMBL" id="NVCO01000007">
    <property type="protein sequence ID" value="PFT50863.1"/>
    <property type="molecule type" value="Genomic_DNA"/>
</dbReference>
<evidence type="ECO:0000313" key="2">
    <source>
        <dbReference type="Proteomes" id="UP000226106"/>
    </source>
</evidence>
<dbReference type="RefSeq" id="WP_016094821.1">
    <property type="nucleotide sequence ID" value="NZ_NVCO01000007.1"/>
</dbReference>
<accession>A0A9X7ASK4</accession>
<gene>
    <name evidence="1" type="ORF">COK72_02320</name>
</gene>
<sequence length="79" mass="8974">MKAYFVRFDTAGTSGFAEVLLVNDEKDLETALEAKSSKDFKATCSYSKITYKKEIPLSRVKIQDLSVVEFLQIQNMTNE</sequence>
<proteinExistence type="predicted"/>
<organism evidence="1 2">
    <name type="scientific">Bacillus thuringiensis</name>
    <dbReference type="NCBI Taxonomy" id="1428"/>
    <lineage>
        <taxon>Bacteria</taxon>
        <taxon>Bacillati</taxon>
        <taxon>Bacillota</taxon>
        <taxon>Bacilli</taxon>
        <taxon>Bacillales</taxon>
        <taxon>Bacillaceae</taxon>
        <taxon>Bacillus</taxon>
        <taxon>Bacillus cereus group</taxon>
    </lineage>
</organism>
<dbReference type="Proteomes" id="UP000226106">
    <property type="component" value="Unassembled WGS sequence"/>
</dbReference>
<evidence type="ECO:0000313" key="1">
    <source>
        <dbReference type="EMBL" id="PFT50863.1"/>
    </source>
</evidence>
<dbReference type="AlphaFoldDB" id="A0A9X7ASK4"/>
<name>A0A9X7ASK4_BACTU</name>
<comment type="caution">
    <text evidence="1">The sequence shown here is derived from an EMBL/GenBank/DDBJ whole genome shotgun (WGS) entry which is preliminary data.</text>
</comment>
<protein>
    <submittedName>
        <fullName evidence="1">Uncharacterized protein</fullName>
    </submittedName>
</protein>